<dbReference type="Proteomes" id="UP000694910">
    <property type="component" value="Unplaced"/>
</dbReference>
<name>A0ABM1DH10_CERSS</name>
<feature type="compositionally biased region" description="Basic and acidic residues" evidence="1">
    <location>
        <begin position="203"/>
        <end position="223"/>
    </location>
</feature>
<evidence type="ECO:0000313" key="3">
    <source>
        <dbReference type="RefSeq" id="XP_014651091.1"/>
    </source>
</evidence>
<gene>
    <name evidence="3" type="primary">LOC106803608</name>
</gene>
<sequence length="223" mass="23663">MIRRLLDKLLWRQFPAALLTAGGKIENRLEARTPTTYPAGTRSSAPGSRGPSSRGAGSRPTGHTHFRRPSLPGPNSASRGRTVRVSAEPPRVQTDRARAPPTPRPPSGPTAQPAGSGVALEPPPDQREPLRAQPTPAGCQPGRTASNPTGPGMFARQRPKPAETASGDLGTHRKPDQCACANTHTGRSAHAQEDAGSPPARAHPREPDKYQDSISRESTRCQV</sequence>
<organism evidence="2 3">
    <name type="scientific">Ceratotherium simum simum</name>
    <name type="common">Southern white rhinoceros</name>
    <dbReference type="NCBI Taxonomy" id="73337"/>
    <lineage>
        <taxon>Eukaryota</taxon>
        <taxon>Metazoa</taxon>
        <taxon>Chordata</taxon>
        <taxon>Craniata</taxon>
        <taxon>Vertebrata</taxon>
        <taxon>Euteleostomi</taxon>
        <taxon>Mammalia</taxon>
        <taxon>Eutheria</taxon>
        <taxon>Laurasiatheria</taxon>
        <taxon>Perissodactyla</taxon>
        <taxon>Rhinocerotidae</taxon>
        <taxon>Ceratotherium</taxon>
    </lineage>
</organism>
<evidence type="ECO:0000313" key="2">
    <source>
        <dbReference type="Proteomes" id="UP000694910"/>
    </source>
</evidence>
<feature type="compositionally biased region" description="Low complexity" evidence="1">
    <location>
        <begin position="39"/>
        <end position="61"/>
    </location>
</feature>
<proteinExistence type="predicted"/>
<evidence type="ECO:0000256" key="1">
    <source>
        <dbReference type="SAM" id="MobiDB-lite"/>
    </source>
</evidence>
<protein>
    <submittedName>
        <fullName evidence="3">WAS/WASL-interacting protein family member 2-like</fullName>
    </submittedName>
</protein>
<feature type="region of interest" description="Disordered" evidence="1">
    <location>
        <begin position="30"/>
        <end position="223"/>
    </location>
</feature>
<dbReference type="RefSeq" id="XP_014651091.1">
    <property type="nucleotide sequence ID" value="XM_014795605.1"/>
</dbReference>
<accession>A0ABM1DH10</accession>
<keyword evidence="2" id="KW-1185">Reference proteome</keyword>
<reference evidence="3" key="1">
    <citation type="submission" date="2025-08" db="UniProtKB">
        <authorList>
            <consortium name="RefSeq"/>
        </authorList>
    </citation>
    <scope>IDENTIFICATION</scope>
</reference>
<dbReference type="GeneID" id="106803608"/>